<reference evidence="4 5" key="2">
    <citation type="journal article" date="2011" name="Stand. Genomic Sci.">
        <title>Complete genome sequence of Leadbetterella byssophila type strain (4M15).</title>
        <authorList>
            <person name="Abt B."/>
            <person name="Teshima H."/>
            <person name="Lucas S."/>
            <person name="Lapidus A."/>
            <person name="Del Rio T.G."/>
            <person name="Nolan M."/>
            <person name="Tice H."/>
            <person name="Cheng J.F."/>
            <person name="Pitluck S."/>
            <person name="Liolios K."/>
            <person name="Pagani I."/>
            <person name="Ivanova N."/>
            <person name="Mavromatis K."/>
            <person name="Pati A."/>
            <person name="Tapia R."/>
            <person name="Han C."/>
            <person name="Goodwin L."/>
            <person name="Chen A."/>
            <person name="Palaniappan K."/>
            <person name="Land M."/>
            <person name="Hauser L."/>
            <person name="Chang Y.J."/>
            <person name="Jeffries C.D."/>
            <person name="Rohde M."/>
            <person name="Goker M."/>
            <person name="Tindall B.J."/>
            <person name="Detter J.C."/>
            <person name="Woyke T."/>
            <person name="Bristow J."/>
            <person name="Eisen J.A."/>
            <person name="Markowitz V."/>
            <person name="Hugenholtz P."/>
            <person name="Klenk H.P."/>
            <person name="Kyrpides N.C."/>
        </authorList>
    </citation>
    <scope>NUCLEOTIDE SEQUENCE [LARGE SCALE GENOMIC DNA]</scope>
    <source>
        <strain evidence="5">DSM 17132 / JCM 16389 / KACC 11308 / NBRC 106382 / 4M15</strain>
    </source>
</reference>
<sequence>MDKAITQNRKPSRYIKYLGALILVFGAYWVLRQSLLPTVKRTDLVFGEVKSGGMVNTISATGLVEPSTEIVLISPLATKVKQILKDNGSEVKVGDPILLLDTQFADMEFRRLTDELSLKENNVLRLRLELEKNIREIELDDQVKDLQVKNLEAQVKDALRLKSIGGMTQEEVDQARQNLAIALLEKKKLENELKYRKESIASSVKGEELQSSIQRQRRDELAQKIQKATLRAEVDGVVTWIENRIGAQVQEGDPLAKLANLSAYSLMVQVSDMHADKIQVGQEVQVELNQKVEKGEIEQILPAIENNTIQCKVRLMNTGSESLRPKMRVPVRIVTQTRQESKFLPMGPGIKGGRSQELFVVNGSEAKKRVVELGFRTSDKVEVISGLQPGDQVIISDMSLFEDKSRVKIK</sequence>
<dbReference type="RefSeq" id="WP_013409083.1">
    <property type="nucleotide sequence ID" value="NC_014655.1"/>
</dbReference>
<dbReference type="InterPro" id="IPR058792">
    <property type="entry name" value="Beta-barrel_RND_2"/>
</dbReference>
<keyword evidence="1" id="KW-0812">Transmembrane</keyword>
<evidence type="ECO:0000256" key="1">
    <source>
        <dbReference type="SAM" id="Phobius"/>
    </source>
</evidence>
<protein>
    <submittedName>
        <fullName evidence="4">Efflux transporter, RND family, MFP subunit</fullName>
    </submittedName>
</protein>
<feature type="domain" description="CusB-like beta-barrel" evidence="2">
    <location>
        <begin position="267"/>
        <end position="336"/>
    </location>
</feature>
<dbReference type="STRING" id="649349.Lbys_2366"/>
<dbReference type="KEGG" id="lby:Lbys_2366"/>
<feature type="domain" description="Multidrug resistance protein MdtA-like C-terminal permuted SH3" evidence="3">
    <location>
        <begin position="353"/>
        <end position="397"/>
    </location>
</feature>
<dbReference type="OrthoDB" id="9806939at2"/>
<dbReference type="PANTHER" id="PTHR30469">
    <property type="entry name" value="MULTIDRUG RESISTANCE PROTEIN MDTA"/>
    <property type="match status" value="1"/>
</dbReference>
<dbReference type="Gene3D" id="2.40.30.170">
    <property type="match status" value="1"/>
</dbReference>
<dbReference type="Pfam" id="PF25967">
    <property type="entry name" value="RND-MFP_C"/>
    <property type="match status" value="1"/>
</dbReference>
<keyword evidence="1" id="KW-1133">Transmembrane helix</keyword>
<dbReference type="HOGENOM" id="CLU_018816_16_1_10"/>
<dbReference type="EMBL" id="CP002305">
    <property type="protein sequence ID" value="ADQ18042.1"/>
    <property type="molecule type" value="Genomic_DNA"/>
</dbReference>
<dbReference type="Gene3D" id="1.10.287.470">
    <property type="entry name" value="Helix hairpin bin"/>
    <property type="match status" value="1"/>
</dbReference>
<dbReference type="Gene3D" id="2.40.50.100">
    <property type="match status" value="1"/>
</dbReference>
<feature type="transmembrane region" description="Helical" evidence="1">
    <location>
        <begin position="14"/>
        <end position="31"/>
    </location>
</feature>
<dbReference type="Pfam" id="PF25954">
    <property type="entry name" value="Beta-barrel_RND_2"/>
    <property type="match status" value="1"/>
</dbReference>
<accession>E4RWG9</accession>
<keyword evidence="1" id="KW-0472">Membrane</keyword>
<dbReference type="GO" id="GO:1990281">
    <property type="term" value="C:efflux pump complex"/>
    <property type="evidence" value="ECO:0007669"/>
    <property type="project" value="TreeGrafter"/>
</dbReference>
<dbReference type="Proteomes" id="UP000007435">
    <property type="component" value="Chromosome"/>
</dbReference>
<dbReference type="Gene3D" id="2.40.420.20">
    <property type="match status" value="1"/>
</dbReference>
<dbReference type="GO" id="GO:0015562">
    <property type="term" value="F:efflux transmembrane transporter activity"/>
    <property type="evidence" value="ECO:0007669"/>
    <property type="project" value="TreeGrafter"/>
</dbReference>
<dbReference type="PANTHER" id="PTHR30469:SF15">
    <property type="entry name" value="HLYD FAMILY OF SECRETION PROTEINS"/>
    <property type="match status" value="1"/>
</dbReference>
<evidence type="ECO:0000313" key="4">
    <source>
        <dbReference type="EMBL" id="ADQ18042.1"/>
    </source>
</evidence>
<gene>
    <name evidence="4" type="ordered locus">Lbys_2366</name>
</gene>
<organism evidence="4 5">
    <name type="scientific">Leadbetterella byssophila (strain DSM 17132 / JCM 16389 / KACC 11308 / NBRC 106382 / 4M15)</name>
    <dbReference type="NCBI Taxonomy" id="649349"/>
    <lineage>
        <taxon>Bacteria</taxon>
        <taxon>Pseudomonadati</taxon>
        <taxon>Bacteroidota</taxon>
        <taxon>Cytophagia</taxon>
        <taxon>Cytophagales</taxon>
        <taxon>Leadbetterellaceae</taxon>
        <taxon>Leadbetterella</taxon>
    </lineage>
</organism>
<dbReference type="AlphaFoldDB" id="E4RWG9"/>
<dbReference type="eggNOG" id="COG0845">
    <property type="taxonomic scope" value="Bacteria"/>
</dbReference>
<keyword evidence="5" id="KW-1185">Reference proteome</keyword>
<evidence type="ECO:0000259" key="3">
    <source>
        <dbReference type="Pfam" id="PF25967"/>
    </source>
</evidence>
<reference key="1">
    <citation type="submission" date="2010-11" db="EMBL/GenBank/DDBJ databases">
        <title>The complete genome of Leadbetterella byssophila DSM 17132.</title>
        <authorList>
            <consortium name="US DOE Joint Genome Institute (JGI-PGF)"/>
            <person name="Lucas S."/>
            <person name="Copeland A."/>
            <person name="Lapidus A."/>
            <person name="Glavina del Rio T."/>
            <person name="Dalin E."/>
            <person name="Tice H."/>
            <person name="Bruce D."/>
            <person name="Goodwin L."/>
            <person name="Pitluck S."/>
            <person name="Kyrpides N."/>
            <person name="Mavromatis K."/>
            <person name="Ivanova N."/>
            <person name="Teshima H."/>
            <person name="Brettin T."/>
            <person name="Detter J.C."/>
            <person name="Han C."/>
            <person name="Tapia R."/>
            <person name="Land M."/>
            <person name="Hauser L."/>
            <person name="Markowitz V."/>
            <person name="Cheng J.-F."/>
            <person name="Hugenholtz P."/>
            <person name="Woyke T."/>
            <person name="Wu D."/>
            <person name="Tindall B."/>
            <person name="Pomrenke H.G."/>
            <person name="Brambilla E."/>
            <person name="Klenk H.-P."/>
            <person name="Eisen J.A."/>
        </authorList>
    </citation>
    <scope>NUCLEOTIDE SEQUENCE [LARGE SCALE GENOMIC DNA]</scope>
    <source>
        <strain>DSM 17132</strain>
    </source>
</reference>
<evidence type="ECO:0000259" key="2">
    <source>
        <dbReference type="Pfam" id="PF25954"/>
    </source>
</evidence>
<dbReference type="InterPro" id="IPR058627">
    <property type="entry name" value="MdtA-like_C"/>
</dbReference>
<proteinExistence type="predicted"/>
<name>E4RWG9_LEAB4</name>
<evidence type="ECO:0000313" key="5">
    <source>
        <dbReference type="Proteomes" id="UP000007435"/>
    </source>
</evidence>